<feature type="transmembrane region" description="Helical" evidence="7">
    <location>
        <begin position="295"/>
        <end position="320"/>
    </location>
</feature>
<comment type="subcellular location">
    <subcellularLocation>
        <location evidence="1">Cell membrane</location>
        <topology evidence="1">Multi-pass membrane protein</topology>
    </subcellularLocation>
</comment>
<accession>A0ABS2P3F5</accession>
<comment type="similarity">
    <text evidence="6">Belongs to the ABC-4 integral membrane protein family.</text>
</comment>
<evidence type="ECO:0000313" key="11">
    <source>
        <dbReference type="Proteomes" id="UP000737402"/>
    </source>
</evidence>
<dbReference type="EMBL" id="JAFBED010000008">
    <property type="protein sequence ID" value="MBM7621494.1"/>
    <property type="molecule type" value="Genomic_DNA"/>
</dbReference>
<dbReference type="InterPro" id="IPR003838">
    <property type="entry name" value="ABC3_permease_C"/>
</dbReference>
<dbReference type="PANTHER" id="PTHR30572:SF4">
    <property type="entry name" value="ABC TRANSPORTER PERMEASE YTRF"/>
    <property type="match status" value="1"/>
</dbReference>
<feature type="transmembrane region" description="Helical" evidence="7">
    <location>
        <begin position="356"/>
        <end position="381"/>
    </location>
</feature>
<dbReference type="RefSeq" id="WP_204418283.1">
    <property type="nucleotide sequence ID" value="NZ_JAFBED010000008.1"/>
</dbReference>
<gene>
    <name evidence="10" type="ORF">JOC95_003383</name>
</gene>
<evidence type="ECO:0000256" key="4">
    <source>
        <dbReference type="ARBA" id="ARBA00022989"/>
    </source>
</evidence>
<name>A0ABS2P3F5_9BACI</name>
<keyword evidence="2" id="KW-1003">Cell membrane</keyword>
<dbReference type="InterPro" id="IPR050250">
    <property type="entry name" value="Macrolide_Exporter_MacB"/>
</dbReference>
<keyword evidence="5 7" id="KW-0472">Membrane</keyword>
<keyword evidence="4 7" id="KW-1133">Transmembrane helix</keyword>
<dbReference type="Pfam" id="PF02687">
    <property type="entry name" value="FtsX"/>
    <property type="match status" value="1"/>
</dbReference>
<comment type="caution">
    <text evidence="10">The sequence shown here is derived from an EMBL/GenBank/DDBJ whole genome shotgun (WGS) entry which is preliminary data.</text>
</comment>
<proteinExistence type="inferred from homology"/>
<organism evidence="10 11">
    <name type="scientific">Sutcliffiella tianshenii</name>
    <dbReference type="NCBI Taxonomy" id="1463404"/>
    <lineage>
        <taxon>Bacteria</taxon>
        <taxon>Bacillati</taxon>
        <taxon>Bacillota</taxon>
        <taxon>Bacilli</taxon>
        <taxon>Bacillales</taxon>
        <taxon>Bacillaceae</taxon>
        <taxon>Sutcliffiella</taxon>
    </lineage>
</organism>
<reference evidence="10 11" key="1">
    <citation type="submission" date="2021-01" db="EMBL/GenBank/DDBJ databases">
        <title>Genomic Encyclopedia of Type Strains, Phase IV (KMG-IV): sequencing the most valuable type-strain genomes for metagenomic binning, comparative biology and taxonomic classification.</title>
        <authorList>
            <person name="Goeker M."/>
        </authorList>
    </citation>
    <scope>NUCLEOTIDE SEQUENCE [LARGE SCALE GENOMIC DNA]</scope>
    <source>
        <strain evidence="10 11">DSM 25879</strain>
    </source>
</reference>
<evidence type="ECO:0000256" key="2">
    <source>
        <dbReference type="ARBA" id="ARBA00022475"/>
    </source>
</evidence>
<evidence type="ECO:0000256" key="3">
    <source>
        <dbReference type="ARBA" id="ARBA00022692"/>
    </source>
</evidence>
<evidence type="ECO:0000256" key="6">
    <source>
        <dbReference type="ARBA" id="ARBA00038076"/>
    </source>
</evidence>
<feature type="transmembrane region" description="Helical" evidence="7">
    <location>
        <begin position="21"/>
        <end position="45"/>
    </location>
</feature>
<feature type="domain" description="ABC3 transporter permease C-terminal" evidence="8">
    <location>
        <begin position="306"/>
        <end position="433"/>
    </location>
</feature>
<evidence type="ECO:0000256" key="5">
    <source>
        <dbReference type="ARBA" id="ARBA00023136"/>
    </source>
</evidence>
<dbReference type="PANTHER" id="PTHR30572">
    <property type="entry name" value="MEMBRANE COMPONENT OF TRANSPORTER-RELATED"/>
    <property type="match status" value="1"/>
</dbReference>
<evidence type="ECO:0000313" key="10">
    <source>
        <dbReference type="EMBL" id="MBM7621494.1"/>
    </source>
</evidence>
<evidence type="ECO:0000256" key="7">
    <source>
        <dbReference type="SAM" id="Phobius"/>
    </source>
</evidence>
<keyword evidence="11" id="KW-1185">Reference proteome</keyword>
<dbReference type="InterPro" id="IPR025857">
    <property type="entry name" value="MacB_PCD"/>
</dbReference>
<evidence type="ECO:0000259" key="9">
    <source>
        <dbReference type="Pfam" id="PF12704"/>
    </source>
</evidence>
<feature type="transmembrane region" description="Helical" evidence="7">
    <location>
        <begin position="401"/>
        <end position="423"/>
    </location>
</feature>
<feature type="domain" description="MacB-like periplasmic core" evidence="9">
    <location>
        <begin position="22"/>
        <end position="251"/>
    </location>
</feature>
<dbReference type="Pfam" id="PF12704">
    <property type="entry name" value="MacB_PCD"/>
    <property type="match status" value="1"/>
</dbReference>
<dbReference type="Proteomes" id="UP000737402">
    <property type="component" value="Unassembled WGS sequence"/>
</dbReference>
<sequence>MKFKDKHQFVRENMKKNRSRVFMTILATAMGCAFLMVLASVGFGLQETIIKDVTQNGVVTEVEVSGKSNGENPETSAGMTQTDVEYFEGMENVNTVVRRKQLNNWESFYTLGDYSSHAETRVVDYPSEKKAGFSLSEGRMPESPDEVVVGYHLKETFGKEVDGQYQEYQDELIGKEITLSIPQFFDEKKETKEFTLTIVGIADEPANKNNYQNFVNIQEEKMQEIEDFTGTAYGTLIDPSMPEEAKEELKNQESTYSYLGVYATDMEHVQAILDKAREDGYYAYSPLEQLKEINLLFAVLKVGLLFVGTIAVIIASIGIFNTMSMAVTERTQDIGIMKAIGGSPKMIKSLFLMESAYIGVIGALIGTVASYLISYGVNLALPLVIKMMFNEEMGTKVMLSYIPWSLTAICVGISLVVAILSGLKPAAKATRIDVLKALRRDI</sequence>
<evidence type="ECO:0000259" key="8">
    <source>
        <dbReference type="Pfam" id="PF02687"/>
    </source>
</evidence>
<evidence type="ECO:0000256" key="1">
    <source>
        <dbReference type="ARBA" id="ARBA00004651"/>
    </source>
</evidence>
<dbReference type="PROSITE" id="PS51257">
    <property type="entry name" value="PROKAR_LIPOPROTEIN"/>
    <property type="match status" value="1"/>
</dbReference>
<protein>
    <submittedName>
        <fullName evidence="10">Acetoin utilization transport system permease protein</fullName>
    </submittedName>
</protein>
<keyword evidence="3 7" id="KW-0812">Transmembrane</keyword>